<accession>A0ABQ0QKX8</accession>
<name>A0ABQ0QKX8_9PROT</name>
<protein>
    <submittedName>
        <fullName evidence="1">Uncharacterized protein</fullName>
    </submittedName>
</protein>
<evidence type="ECO:0000313" key="1">
    <source>
        <dbReference type="EMBL" id="GBR48537.1"/>
    </source>
</evidence>
<dbReference type="Proteomes" id="UP001062443">
    <property type="component" value="Unassembled WGS sequence"/>
</dbReference>
<proteinExistence type="predicted"/>
<organism evidence="1 2">
    <name type="scientific">Neokomagataea tanensis NBRC 106556</name>
    <dbReference type="NCBI Taxonomy" id="1223519"/>
    <lineage>
        <taxon>Bacteria</taxon>
        <taxon>Pseudomonadati</taxon>
        <taxon>Pseudomonadota</taxon>
        <taxon>Alphaproteobacteria</taxon>
        <taxon>Acetobacterales</taxon>
        <taxon>Acetobacteraceae</taxon>
        <taxon>Neokomagataea</taxon>
    </lineage>
</organism>
<sequence length="74" mass="7874">MAVISRGDLYGQMSSIAAIRPLQGLAGARGSPPEPCVRYGETTGSVPAPEKRRERTFDYLIPLKQAARGAVICA</sequence>
<evidence type="ECO:0000313" key="2">
    <source>
        <dbReference type="Proteomes" id="UP001062443"/>
    </source>
</evidence>
<keyword evidence="2" id="KW-1185">Reference proteome</keyword>
<reference evidence="1" key="1">
    <citation type="submission" date="2013-04" db="EMBL/GenBank/DDBJ databases">
        <title>The genome sequencing project of 58 acetic acid bacteria.</title>
        <authorList>
            <person name="Okamoto-Kainuma A."/>
            <person name="Ishikawa M."/>
            <person name="Umino S."/>
            <person name="Koizumi Y."/>
            <person name="Shiwa Y."/>
            <person name="Yoshikawa H."/>
            <person name="Matsutani M."/>
            <person name="Matsushita K."/>
        </authorList>
    </citation>
    <scope>NUCLEOTIDE SEQUENCE</scope>
    <source>
        <strain evidence="1">NBRC 106556</strain>
    </source>
</reference>
<gene>
    <name evidence="1" type="ORF">AA106556_1818</name>
</gene>
<dbReference type="EMBL" id="BAQB01000039">
    <property type="protein sequence ID" value="GBR48537.1"/>
    <property type="molecule type" value="Genomic_DNA"/>
</dbReference>
<comment type="caution">
    <text evidence="1">The sequence shown here is derived from an EMBL/GenBank/DDBJ whole genome shotgun (WGS) entry which is preliminary data.</text>
</comment>